<name>A0A9W6M8B9_9MICO</name>
<evidence type="ECO:0000313" key="1">
    <source>
        <dbReference type="EMBL" id="GLK01700.1"/>
    </source>
</evidence>
<dbReference type="Proteomes" id="UP001142325">
    <property type="component" value="Unassembled WGS sequence"/>
</dbReference>
<reference evidence="1" key="1">
    <citation type="journal article" date="2014" name="Int. J. Syst. Evol. Microbiol.">
        <title>Complete genome sequence of Corynebacterium casei LMG S-19264T (=DSM 44701T), isolated from a smear-ripened cheese.</title>
        <authorList>
            <consortium name="US DOE Joint Genome Institute (JGI-PGF)"/>
            <person name="Walter F."/>
            <person name="Albersmeier A."/>
            <person name="Kalinowski J."/>
            <person name="Ruckert C."/>
        </authorList>
    </citation>
    <scope>NUCLEOTIDE SEQUENCE</scope>
    <source>
        <strain evidence="1">VKM Ac-1958</strain>
    </source>
</reference>
<sequence length="93" mass="9104">MVVLTLLLGGGALAAGTRQVAMQDAVADAARLLARGEGDAAASRTVHRAVAGAQTSVGRHDGLICVSAEAVVPIAGALTLPIRTSSCALDGGL</sequence>
<comment type="caution">
    <text evidence="1">The sequence shown here is derived from an EMBL/GenBank/DDBJ whole genome shotgun (WGS) entry which is preliminary data.</text>
</comment>
<proteinExistence type="predicted"/>
<accession>A0A9W6M8B9</accession>
<protein>
    <submittedName>
        <fullName evidence="1">Uncharacterized protein</fullName>
    </submittedName>
</protein>
<reference evidence="1" key="2">
    <citation type="submission" date="2023-01" db="EMBL/GenBank/DDBJ databases">
        <authorList>
            <person name="Sun Q."/>
            <person name="Evtushenko L."/>
        </authorList>
    </citation>
    <scope>NUCLEOTIDE SEQUENCE</scope>
    <source>
        <strain evidence="1">VKM Ac-1958</strain>
    </source>
</reference>
<dbReference type="AlphaFoldDB" id="A0A9W6M8B9"/>
<organism evidence="1 2">
    <name type="scientific">Microbacterium keratanolyticum</name>
    <dbReference type="NCBI Taxonomy" id="67574"/>
    <lineage>
        <taxon>Bacteria</taxon>
        <taxon>Bacillati</taxon>
        <taxon>Actinomycetota</taxon>
        <taxon>Actinomycetes</taxon>
        <taxon>Micrococcales</taxon>
        <taxon>Microbacteriaceae</taxon>
        <taxon>Microbacterium</taxon>
    </lineage>
</organism>
<gene>
    <name evidence="1" type="ORF">GCM10017596_14150</name>
</gene>
<dbReference type="EMBL" id="BSET01000001">
    <property type="protein sequence ID" value="GLK01700.1"/>
    <property type="molecule type" value="Genomic_DNA"/>
</dbReference>
<keyword evidence="2" id="KW-1185">Reference proteome</keyword>
<evidence type="ECO:0000313" key="2">
    <source>
        <dbReference type="Proteomes" id="UP001142325"/>
    </source>
</evidence>